<proteinExistence type="predicted"/>
<reference evidence="1" key="1">
    <citation type="submission" date="2024-04" db="EMBL/GenBank/DDBJ databases">
        <authorList>
            <consortium name="Molecular Ecology Group"/>
        </authorList>
    </citation>
    <scope>NUCLEOTIDE SEQUENCE</scope>
</reference>
<protein>
    <submittedName>
        <fullName evidence="1">Uncharacterized protein</fullName>
    </submittedName>
</protein>
<organism evidence="1 2">
    <name type="scientific">Lasius platythorax</name>
    <dbReference type="NCBI Taxonomy" id="488582"/>
    <lineage>
        <taxon>Eukaryota</taxon>
        <taxon>Metazoa</taxon>
        <taxon>Ecdysozoa</taxon>
        <taxon>Arthropoda</taxon>
        <taxon>Hexapoda</taxon>
        <taxon>Insecta</taxon>
        <taxon>Pterygota</taxon>
        <taxon>Neoptera</taxon>
        <taxon>Endopterygota</taxon>
        <taxon>Hymenoptera</taxon>
        <taxon>Apocrita</taxon>
        <taxon>Aculeata</taxon>
        <taxon>Formicoidea</taxon>
        <taxon>Formicidae</taxon>
        <taxon>Formicinae</taxon>
        <taxon>Lasius</taxon>
        <taxon>Lasius</taxon>
    </lineage>
</organism>
<keyword evidence="2" id="KW-1185">Reference proteome</keyword>
<gene>
    <name evidence="1" type="ORF">LPLAT_LOCUS13325</name>
</gene>
<dbReference type="EMBL" id="OZ034831">
    <property type="protein sequence ID" value="CAL1688212.1"/>
    <property type="molecule type" value="Genomic_DNA"/>
</dbReference>
<accession>A0AAV2P688</accession>
<name>A0AAV2P688_9HYME</name>
<dbReference type="AlphaFoldDB" id="A0AAV2P688"/>
<evidence type="ECO:0000313" key="2">
    <source>
        <dbReference type="Proteomes" id="UP001497644"/>
    </source>
</evidence>
<dbReference type="Proteomes" id="UP001497644">
    <property type="component" value="Chromosome 8"/>
</dbReference>
<evidence type="ECO:0000313" key="1">
    <source>
        <dbReference type="EMBL" id="CAL1688212.1"/>
    </source>
</evidence>
<sequence>MADFLLDPETQAEPGAFIGGLSCRGKEGGSVIDASEQRLHGWPAPSHAAVLATPKTFAVACDIKNRSPHFYPIYGERRSDDGGGFAVEIFVV</sequence>